<sequence>MKFNNILLSSLLLMGVASANAQEPAKTVYDFQPHWFVQLQAGGQYTLGETKFSDLLSPTAQVAVGYNFNKVFGMRLQANAWQSRGGWKLDGNKYKWKYNYVAPGVDFMFNLSNLFCGFNPNRVVDVTVFAGAGANIAWNNDEAQTVYGQIAAQLPYSQGVEGQNLDYLWDGSKVRFVGRAGADVDFRVSDRVKIGIEVNANVLNDHYNSKKAGNPDWYFNALAGVKIALGKTHTKRVVEAPKPVERIIERIVEKPVPTPVKEEKKVEALRKDVFFTIGSNKISATEEAKIKELVDYLNENKDAKVAVTGYADAGTGSAKINEKIAAKRAQAVVAMLRDKYGVSESRITSDSKGAYIQPFSENDKNRVSICIAE</sequence>
<organism evidence="4 5">
    <name type="scientific">Segatella bryantii</name>
    <name type="common">Prevotella bryantii</name>
    <dbReference type="NCBI Taxonomy" id="77095"/>
    <lineage>
        <taxon>Bacteria</taxon>
        <taxon>Pseudomonadati</taxon>
        <taxon>Bacteroidota</taxon>
        <taxon>Bacteroidia</taxon>
        <taxon>Bacteroidales</taxon>
        <taxon>Prevotellaceae</taxon>
        <taxon>Segatella</taxon>
    </lineage>
</organism>
<keyword evidence="1" id="KW-0472">Membrane</keyword>
<evidence type="ECO:0000313" key="5">
    <source>
        <dbReference type="Proteomes" id="UP000216189"/>
    </source>
</evidence>
<name>A0ABX4EEE8_SEGBR</name>
<proteinExistence type="predicted"/>
<dbReference type="InterPro" id="IPR006665">
    <property type="entry name" value="OmpA-like"/>
</dbReference>
<evidence type="ECO:0000313" key="4">
    <source>
        <dbReference type="EMBL" id="OYP53418.1"/>
    </source>
</evidence>
<dbReference type="InterPro" id="IPR036737">
    <property type="entry name" value="OmpA-like_sf"/>
</dbReference>
<dbReference type="RefSeq" id="WP_006282322.1">
    <property type="nucleotide sequence ID" value="NZ_BPTR01000001.1"/>
</dbReference>
<dbReference type="SUPFAM" id="SSF56925">
    <property type="entry name" value="OMPA-like"/>
    <property type="match status" value="1"/>
</dbReference>
<dbReference type="PANTHER" id="PTHR30329">
    <property type="entry name" value="STATOR ELEMENT OF FLAGELLAR MOTOR COMPLEX"/>
    <property type="match status" value="1"/>
</dbReference>
<keyword evidence="5" id="KW-1185">Reference proteome</keyword>
<dbReference type="InterPro" id="IPR050330">
    <property type="entry name" value="Bact_OuterMem_StrucFunc"/>
</dbReference>
<feature type="domain" description="OmpA-like" evidence="3">
    <location>
        <begin position="262"/>
        <end position="373"/>
    </location>
</feature>
<dbReference type="CDD" id="cd07185">
    <property type="entry name" value="OmpA_C-like"/>
    <property type="match status" value="1"/>
</dbReference>
<keyword evidence="2" id="KW-0732">Signal</keyword>
<protein>
    <submittedName>
        <fullName evidence="4">OmpA family protein</fullName>
    </submittedName>
</protein>
<dbReference type="Gene3D" id="3.30.1330.60">
    <property type="entry name" value="OmpA-like domain"/>
    <property type="match status" value="1"/>
</dbReference>
<dbReference type="Proteomes" id="UP000216189">
    <property type="component" value="Unassembled WGS sequence"/>
</dbReference>
<feature type="signal peptide" evidence="2">
    <location>
        <begin position="1"/>
        <end position="21"/>
    </location>
</feature>
<dbReference type="EMBL" id="NPJF01000064">
    <property type="protein sequence ID" value="OYP53418.1"/>
    <property type="molecule type" value="Genomic_DNA"/>
</dbReference>
<accession>A0ABX4EEE8</accession>
<feature type="chain" id="PRO_5045146991" evidence="2">
    <location>
        <begin position="22"/>
        <end position="373"/>
    </location>
</feature>
<gene>
    <name evidence="4" type="ORF">CIK91_12175</name>
</gene>
<dbReference type="GeneID" id="72479833"/>
<dbReference type="Pfam" id="PF00691">
    <property type="entry name" value="OmpA"/>
    <property type="match status" value="1"/>
</dbReference>
<evidence type="ECO:0000256" key="1">
    <source>
        <dbReference type="PROSITE-ProRule" id="PRU00473"/>
    </source>
</evidence>
<reference evidence="4 5" key="1">
    <citation type="submission" date="2017-08" db="EMBL/GenBank/DDBJ databases">
        <title>Comparative genomics of non-oral Prevotella species.</title>
        <authorList>
            <person name="Accetto T."/>
            <person name="Nograsek B."/>
            <person name="Avgustin G."/>
        </authorList>
    </citation>
    <scope>NUCLEOTIDE SEQUENCE [LARGE SCALE GENOMIC DNA]</scope>
    <source>
        <strain evidence="4 5">TC1-1</strain>
    </source>
</reference>
<comment type="caution">
    <text evidence="4">The sequence shown here is derived from an EMBL/GenBank/DDBJ whole genome shotgun (WGS) entry which is preliminary data.</text>
</comment>
<dbReference type="SUPFAM" id="SSF103088">
    <property type="entry name" value="OmpA-like"/>
    <property type="match status" value="1"/>
</dbReference>
<dbReference type="InterPro" id="IPR011250">
    <property type="entry name" value="OMP/PagP_B-barrel"/>
</dbReference>
<dbReference type="Gene3D" id="2.40.160.20">
    <property type="match status" value="1"/>
</dbReference>
<evidence type="ECO:0000256" key="2">
    <source>
        <dbReference type="SAM" id="SignalP"/>
    </source>
</evidence>
<dbReference type="PANTHER" id="PTHR30329:SF21">
    <property type="entry name" value="LIPOPROTEIN YIAD-RELATED"/>
    <property type="match status" value="1"/>
</dbReference>
<evidence type="ECO:0000259" key="3">
    <source>
        <dbReference type="PROSITE" id="PS51123"/>
    </source>
</evidence>
<dbReference type="PROSITE" id="PS51123">
    <property type="entry name" value="OMPA_2"/>
    <property type="match status" value="1"/>
</dbReference>